<keyword evidence="2" id="KW-1185">Reference proteome</keyword>
<reference evidence="1 2" key="1">
    <citation type="journal article" date="2014" name="Int. J. Syst. Evol. Microbiol.">
        <title>Nitrososphaera viennensis gen. nov., sp. nov., an aerobic and mesophilic, ammonia-oxidizing archaeon from soil and a member of the archaeal phylum Thaumarchaeota.</title>
        <authorList>
            <person name="Stieglmeier M."/>
            <person name="Klingl A."/>
            <person name="Alves R.J."/>
            <person name="Rittmann S.K."/>
            <person name="Melcher M."/>
            <person name="Leisch N."/>
            <person name="Schleper C."/>
        </authorList>
    </citation>
    <scope>NUCLEOTIDE SEQUENCE [LARGE SCALE GENOMIC DNA]</scope>
    <source>
        <strain evidence="1">EN76</strain>
    </source>
</reference>
<dbReference type="GeneID" id="74947267"/>
<proteinExistence type="predicted"/>
<dbReference type="AlphaFoldDB" id="A0A060HT06"/>
<name>A0A060HT06_9ARCH</name>
<dbReference type="KEGG" id="nvn:NVIE_020300"/>
<gene>
    <name evidence="1" type="ORF">NVIE_020300</name>
</gene>
<dbReference type="Proteomes" id="UP000027093">
    <property type="component" value="Chromosome"/>
</dbReference>
<dbReference type="STRING" id="926571.NVIE_020300"/>
<evidence type="ECO:0000313" key="1">
    <source>
        <dbReference type="EMBL" id="AIC16287.1"/>
    </source>
</evidence>
<organism evidence="1 2">
    <name type="scientific">Nitrososphaera viennensis EN76</name>
    <dbReference type="NCBI Taxonomy" id="926571"/>
    <lineage>
        <taxon>Archaea</taxon>
        <taxon>Nitrososphaerota</taxon>
        <taxon>Nitrososphaeria</taxon>
        <taxon>Nitrososphaerales</taxon>
        <taxon>Nitrososphaeraceae</taxon>
        <taxon>Nitrososphaera</taxon>
    </lineage>
</organism>
<dbReference type="SUPFAM" id="SSF75712">
    <property type="entry name" value="Rad50 coiled-coil Zn hook"/>
    <property type="match status" value="1"/>
</dbReference>
<dbReference type="OrthoDB" id="3973at2157"/>
<sequence>MMSADVVCGKCGSVIYTMRMLKSVKDALRATNNRCPVCGAALNPSDFSVAATKR</sequence>
<protein>
    <submittedName>
        <fullName evidence="1">Uncharacterized protein</fullName>
    </submittedName>
</protein>
<dbReference type="RefSeq" id="WP_158435185.1">
    <property type="nucleotide sequence ID" value="NZ_CP007536.1"/>
</dbReference>
<dbReference type="EMBL" id="CP007536">
    <property type="protein sequence ID" value="AIC16287.1"/>
    <property type="molecule type" value="Genomic_DNA"/>
</dbReference>
<dbReference type="HOGENOM" id="CLU_3056955_0_0_2"/>
<accession>A0A060HT06</accession>
<evidence type="ECO:0000313" key="2">
    <source>
        <dbReference type="Proteomes" id="UP000027093"/>
    </source>
</evidence>